<organism evidence="7 8">
    <name type="scientific">Alienimonas chondri</name>
    <dbReference type="NCBI Taxonomy" id="2681879"/>
    <lineage>
        <taxon>Bacteria</taxon>
        <taxon>Pseudomonadati</taxon>
        <taxon>Planctomycetota</taxon>
        <taxon>Planctomycetia</taxon>
        <taxon>Planctomycetales</taxon>
        <taxon>Planctomycetaceae</taxon>
        <taxon>Alienimonas</taxon>
    </lineage>
</organism>
<dbReference type="InterPro" id="IPR007016">
    <property type="entry name" value="O-antigen_ligase-rel_domated"/>
</dbReference>
<accession>A0ABX1VIP3</accession>
<protein>
    <recommendedName>
        <fullName evidence="6">O-antigen ligase-related domain-containing protein</fullName>
    </recommendedName>
</protein>
<comment type="subcellular location">
    <subcellularLocation>
        <location evidence="1">Membrane</location>
        <topology evidence="1">Multi-pass membrane protein</topology>
    </subcellularLocation>
</comment>
<dbReference type="Proteomes" id="UP000609651">
    <property type="component" value="Unassembled WGS sequence"/>
</dbReference>
<evidence type="ECO:0000259" key="6">
    <source>
        <dbReference type="Pfam" id="PF04932"/>
    </source>
</evidence>
<dbReference type="EMBL" id="WTPX01000201">
    <property type="protein sequence ID" value="NNJ27768.1"/>
    <property type="molecule type" value="Genomic_DNA"/>
</dbReference>
<dbReference type="Pfam" id="PF04932">
    <property type="entry name" value="Wzy_C"/>
    <property type="match status" value="1"/>
</dbReference>
<evidence type="ECO:0000313" key="8">
    <source>
        <dbReference type="Proteomes" id="UP000609651"/>
    </source>
</evidence>
<keyword evidence="8" id="KW-1185">Reference proteome</keyword>
<evidence type="ECO:0000256" key="4">
    <source>
        <dbReference type="ARBA" id="ARBA00023136"/>
    </source>
</evidence>
<feature type="transmembrane region" description="Helical" evidence="5">
    <location>
        <begin position="28"/>
        <end position="48"/>
    </location>
</feature>
<feature type="transmembrane region" description="Helical" evidence="5">
    <location>
        <begin position="60"/>
        <end position="78"/>
    </location>
</feature>
<feature type="transmembrane region" description="Helical" evidence="5">
    <location>
        <begin position="122"/>
        <end position="138"/>
    </location>
</feature>
<evidence type="ECO:0000256" key="1">
    <source>
        <dbReference type="ARBA" id="ARBA00004141"/>
    </source>
</evidence>
<reference evidence="7 8" key="1">
    <citation type="journal article" date="2020" name="Syst. Appl. Microbiol.">
        <title>Alienimonas chondri sp. nov., a novel planctomycete isolated from the biofilm of the red alga Chondrus crispus.</title>
        <authorList>
            <person name="Vitorino I."/>
            <person name="Albuquerque L."/>
            <person name="Wiegand S."/>
            <person name="Kallscheuer N."/>
            <person name="da Costa M.S."/>
            <person name="Lobo-da-Cunha A."/>
            <person name="Jogler C."/>
            <person name="Lage O.M."/>
        </authorList>
    </citation>
    <scope>NUCLEOTIDE SEQUENCE [LARGE SCALE GENOMIC DNA]</scope>
    <source>
        <strain evidence="7 8">LzC2</strain>
    </source>
</reference>
<keyword evidence="2 5" id="KW-0812">Transmembrane</keyword>
<sequence>MPWALPGALFVAYAAASAAWSPLRRITLFQSGTLAVLYAVGVAFAVHAAEADLSRALRRLVWTLLGISAGLLVARTAMPGLGVMEREGVSLLHATNTAATASLGLTLAIASRTLFGWGWARRLWPIALPVHGLVLAISSNRLSVVLTVGVVAVLLFAGLSRTGRCRAALLGAVVGLAALAADPGMDFPQAVAREAGEYLQRGQTVSQMKDLSGREEMWTKMWASYRKAPLLGHGYFVTSETGVIEVWYLRGNFTAHNLLLQVLVTTGAAGAALFLAGFAAAPALAVLKLLFDPRYRRFAALAGLFGGWVCVWGLLNESFMGPLQPESVLYFVFYGLTLGAAANVGRFDLRSGRIESESRSESESESQSVGAGA</sequence>
<feature type="transmembrane region" description="Helical" evidence="5">
    <location>
        <begin position="258"/>
        <end position="291"/>
    </location>
</feature>
<keyword evidence="4 5" id="KW-0472">Membrane</keyword>
<proteinExistence type="predicted"/>
<feature type="transmembrane region" description="Helical" evidence="5">
    <location>
        <begin position="144"/>
        <end position="160"/>
    </location>
</feature>
<evidence type="ECO:0000256" key="5">
    <source>
        <dbReference type="SAM" id="Phobius"/>
    </source>
</evidence>
<feature type="transmembrane region" description="Helical" evidence="5">
    <location>
        <begin position="327"/>
        <end position="345"/>
    </location>
</feature>
<evidence type="ECO:0000256" key="3">
    <source>
        <dbReference type="ARBA" id="ARBA00022989"/>
    </source>
</evidence>
<dbReference type="PANTHER" id="PTHR37422">
    <property type="entry name" value="TEICHURONIC ACID BIOSYNTHESIS PROTEIN TUAE"/>
    <property type="match status" value="1"/>
</dbReference>
<dbReference type="PANTHER" id="PTHR37422:SF13">
    <property type="entry name" value="LIPOPOLYSACCHARIDE BIOSYNTHESIS PROTEIN PA4999-RELATED"/>
    <property type="match status" value="1"/>
</dbReference>
<name>A0ABX1VIP3_9PLAN</name>
<gene>
    <name evidence="7" type="ORF">LzC2_38760</name>
</gene>
<evidence type="ECO:0000313" key="7">
    <source>
        <dbReference type="EMBL" id="NNJ27768.1"/>
    </source>
</evidence>
<evidence type="ECO:0000256" key="2">
    <source>
        <dbReference type="ARBA" id="ARBA00022692"/>
    </source>
</evidence>
<keyword evidence="3 5" id="KW-1133">Transmembrane helix</keyword>
<feature type="transmembrane region" description="Helical" evidence="5">
    <location>
        <begin position="298"/>
        <end position="315"/>
    </location>
</feature>
<dbReference type="InterPro" id="IPR051533">
    <property type="entry name" value="WaaL-like"/>
</dbReference>
<comment type="caution">
    <text evidence="7">The sequence shown here is derived from an EMBL/GenBank/DDBJ whole genome shotgun (WGS) entry which is preliminary data.</text>
</comment>
<feature type="domain" description="O-antigen ligase-related" evidence="6">
    <location>
        <begin position="133"/>
        <end position="275"/>
    </location>
</feature>
<feature type="transmembrane region" description="Helical" evidence="5">
    <location>
        <begin position="90"/>
        <end position="110"/>
    </location>
</feature>